<keyword evidence="3" id="KW-0328">Glycosyltransferase</keyword>
<reference evidence="9 10" key="1">
    <citation type="submission" date="2020-04" db="EMBL/GenBank/DDBJ databases">
        <title>Metagenomic profiling of ammonia- and methane-oxidizing microorganisms in a Dutch drinking water treatment plant.</title>
        <authorList>
            <person name="Poghosyan L."/>
            <person name="Leucker S."/>
        </authorList>
    </citation>
    <scope>NUCLEOTIDE SEQUENCE [LARGE SCALE GENOMIC DNA]</scope>
    <source>
        <strain evidence="9">S-RSF-IL-03</strain>
    </source>
</reference>
<dbReference type="AlphaFoldDB" id="A0A849SP13"/>
<feature type="transmembrane region" description="Helical" evidence="8">
    <location>
        <begin position="12"/>
        <end position="30"/>
    </location>
</feature>
<dbReference type="GO" id="GO:0009103">
    <property type="term" value="P:lipopolysaccharide biosynthetic process"/>
    <property type="evidence" value="ECO:0007669"/>
    <property type="project" value="UniProtKB-ARBA"/>
</dbReference>
<comment type="caution">
    <text evidence="9">The sequence shown here is derived from an EMBL/GenBank/DDBJ whole genome shotgun (WGS) entry which is preliminary data.</text>
</comment>
<organism evidence="9 10">
    <name type="scientific">Eiseniibacteriota bacterium</name>
    <dbReference type="NCBI Taxonomy" id="2212470"/>
    <lineage>
        <taxon>Bacteria</taxon>
        <taxon>Candidatus Eiseniibacteriota</taxon>
    </lineage>
</organism>
<evidence type="ECO:0000256" key="8">
    <source>
        <dbReference type="SAM" id="Phobius"/>
    </source>
</evidence>
<evidence type="ECO:0000256" key="5">
    <source>
        <dbReference type="ARBA" id="ARBA00022692"/>
    </source>
</evidence>
<dbReference type="EMBL" id="JABFRW010000113">
    <property type="protein sequence ID" value="NOT34364.1"/>
    <property type="molecule type" value="Genomic_DNA"/>
</dbReference>
<dbReference type="Proteomes" id="UP000580839">
    <property type="component" value="Unassembled WGS sequence"/>
</dbReference>
<dbReference type="GO" id="GO:0005886">
    <property type="term" value="C:plasma membrane"/>
    <property type="evidence" value="ECO:0007669"/>
    <property type="project" value="UniProtKB-SubCell"/>
</dbReference>
<evidence type="ECO:0008006" key="11">
    <source>
        <dbReference type="Google" id="ProtNLM"/>
    </source>
</evidence>
<evidence type="ECO:0000313" key="9">
    <source>
        <dbReference type="EMBL" id="NOT34364.1"/>
    </source>
</evidence>
<dbReference type="GO" id="GO:0016763">
    <property type="term" value="F:pentosyltransferase activity"/>
    <property type="evidence" value="ECO:0007669"/>
    <property type="project" value="TreeGrafter"/>
</dbReference>
<feature type="transmembrane region" description="Helical" evidence="8">
    <location>
        <begin position="188"/>
        <end position="210"/>
    </location>
</feature>
<sequence length="238" mass="25850">GALMGIAVLIRPNAVLLLPGFAVAAAIQLAGARRAWLGPVLIAAAAFVVVLTPWTLRNHHVHGRWFFVASGGGRALWLGNNERTTGRAGSIMLPDSAFSVRLAREPDELAMDRGFRDEALAWMREHPGRAVALYFVRLGSLFALYPETYTRAPFLEHTARLAQGTLTVVVFVGALLGLMALSGSPIRAPILGAIVGFALVNAMFFCVLRYRMPFEPLLLWLAGHGWASRLWRPPSIGS</sequence>
<keyword evidence="5 8" id="KW-0812">Transmembrane</keyword>
<dbReference type="PANTHER" id="PTHR33908:SF11">
    <property type="entry name" value="MEMBRANE PROTEIN"/>
    <property type="match status" value="1"/>
</dbReference>
<keyword evidence="6 8" id="KW-1133">Transmembrane helix</keyword>
<feature type="non-terminal residue" evidence="9">
    <location>
        <position position="1"/>
    </location>
</feature>
<keyword evidence="2" id="KW-1003">Cell membrane</keyword>
<gene>
    <name evidence="9" type="ORF">HOP12_09365</name>
</gene>
<evidence type="ECO:0000256" key="1">
    <source>
        <dbReference type="ARBA" id="ARBA00004651"/>
    </source>
</evidence>
<dbReference type="InterPro" id="IPR050297">
    <property type="entry name" value="LipidA_mod_glycosyltrf_83"/>
</dbReference>
<evidence type="ECO:0000256" key="6">
    <source>
        <dbReference type="ARBA" id="ARBA00022989"/>
    </source>
</evidence>
<evidence type="ECO:0000256" key="4">
    <source>
        <dbReference type="ARBA" id="ARBA00022679"/>
    </source>
</evidence>
<protein>
    <recommendedName>
        <fullName evidence="11">Glycosyltransferase RgtA/B/C/D-like domain-containing protein</fullName>
    </recommendedName>
</protein>
<evidence type="ECO:0000256" key="3">
    <source>
        <dbReference type="ARBA" id="ARBA00022676"/>
    </source>
</evidence>
<dbReference type="PANTHER" id="PTHR33908">
    <property type="entry name" value="MANNOSYLTRANSFERASE YKCB-RELATED"/>
    <property type="match status" value="1"/>
</dbReference>
<feature type="transmembrane region" description="Helical" evidence="8">
    <location>
        <begin position="161"/>
        <end position="181"/>
    </location>
</feature>
<evidence type="ECO:0000256" key="7">
    <source>
        <dbReference type="ARBA" id="ARBA00023136"/>
    </source>
</evidence>
<keyword evidence="4" id="KW-0808">Transferase</keyword>
<evidence type="ECO:0000313" key="10">
    <source>
        <dbReference type="Proteomes" id="UP000580839"/>
    </source>
</evidence>
<name>A0A849SP13_UNCEI</name>
<evidence type="ECO:0000256" key="2">
    <source>
        <dbReference type="ARBA" id="ARBA00022475"/>
    </source>
</evidence>
<comment type="subcellular location">
    <subcellularLocation>
        <location evidence="1">Cell membrane</location>
        <topology evidence="1">Multi-pass membrane protein</topology>
    </subcellularLocation>
</comment>
<keyword evidence="7 8" id="KW-0472">Membrane</keyword>
<proteinExistence type="predicted"/>
<accession>A0A849SP13</accession>
<feature type="transmembrane region" description="Helical" evidence="8">
    <location>
        <begin position="36"/>
        <end position="56"/>
    </location>
</feature>